<feature type="domain" description="Glycosyl transferase family 28 C-terminal" evidence="1">
    <location>
        <begin position="227"/>
        <end position="333"/>
    </location>
</feature>
<evidence type="ECO:0000313" key="2">
    <source>
        <dbReference type="EMBL" id="RKD24581.1"/>
    </source>
</evidence>
<evidence type="ECO:0000313" key="3">
    <source>
        <dbReference type="Proteomes" id="UP000284219"/>
    </source>
</evidence>
<keyword evidence="3" id="KW-1185">Reference proteome</keyword>
<dbReference type="GO" id="GO:0016758">
    <property type="term" value="F:hexosyltransferase activity"/>
    <property type="evidence" value="ECO:0007669"/>
    <property type="project" value="InterPro"/>
</dbReference>
<dbReference type="SUPFAM" id="SSF53756">
    <property type="entry name" value="UDP-Glycosyltransferase/glycogen phosphorylase"/>
    <property type="match status" value="1"/>
</dbReference>
<name>A0A419SKP3_9BACL</name>
<dbReference type="RefSeq" id="WP_170145341.1">
    <property type="nucleotide sequence ID" value="NZ_MCHY01000008.1"/>
</dbReference>
<dbReference type="AlphaFoldDB" id="A0A419SKP3"/>
<comment type="caution">
    <text evidence="2">The sequence shown here is derived from an EMBL/GenBank/DDBJ whole genome shotgun (WGS) entry which is preliminary data.</text>
</comment>
<organism evidence="2 3">
    <name type="scientific">Ammoniphilus oxalaticus</name>
    <dbReference type="NCBI Taxonomy" id="66863"/>
    <lineage>
        <taxon>Bacteria</taxon>
        <taxon>Bacillati</taxon>
        <taxon>Bacillota</taxon>
        <taxon>Bacilli</taxon>
        <taxon>Bacillales</taxon>
        <taxon>Paenibacillaceae</taxon>
        <taxon>Aneurinibacillus group</taxon>
        <taxon>Ammoniphilus</taxon>
    </lineage>
</organism>
<dbReference type="Pfam" id="PF04101">
    <property type="entry name" value="Glyco_tran_28_C"/>
    <property type="match status" value="1"/>
</dbReference>
<dbReference type="EMBL" id="MCHY01000008">
    <property type="protein sequence ID" value="RKD24581.1"/>
    <property type="molecule type" value="Genomic_DNA"/>
</dbReference>
<dbReference type="InterPro" id="IPR007235">
    <property type="entry name" value="Glyco_trans_28_C"/>
</dbReference>
<evidence type="ECO:0000259" key="1">
    <source>
        <dbReference type="Pfam" id="PF04101"/>
    </source>
</evidence>
<accession>A0A419SKP3</accession>
<dbReference type="PANTHER" id="PTHR38134">
    <property type="entry name" value="SLR1395 PROTEIN"/>
    <property type="match status" value="1"/>
</dbReference>
<sequence length="370" mass="42877">MISYVVGRNFGHLSRCVPNVRYLKKKGKRVTVYSFGGVHRWLRSNLGSSATKLRPCSGKQIKGVHRKRLLRSRLIVHDWRKEMKPLKSIPKKRRPIICGIYHSDLKIRKSDSKRAIKFKKEVIRDANQTTDVFFHMTLGQPSYIPKMKGTRYVPIPLIVRPISQSAQKVKRKLGLKPNERFILVQMGGGKGKYRYQHINQWYKRIDRLKTKHRIVIAGQLNRGKGYSFKNKRIIKAPLFPNGRDLINAAHIVISKPGMGVLTDCIASKTPLLMLPADSRERVVKNDMLRRLIGSNMCILRNGMSTRQLQKRINKVDKNRKRYTRAYSKVRVNGAQVIGKALLQLYKKKPTHVKKLYPRLLKVTPYSVKKR</sequence>
<dbReference type="PANTHER" id="PTHR38134:SF2">
    <property type="entry name" value="GALACTOKINASE"/>
    <property type="match status" value="1"/>
</dbReference>
<protein>
    <recommendedName>
        <fullName evidence="1">Glycosyl transferase family 28 C-terminal domain-containing protein</fullName>
    </recommendedName>
</protein>
<dbReference type="Proteomes" id="UP000284219">
    <property type="component" value="Unassembled WGS sequence"/>
</dbReference>
<proteinExistence type="predicted"/>
<reference evidence="2 3" key="1">
    <citation type="submission" date="2016-08" db="EMBL/GenBank/DDBJ databases">
        <title>Novel Firmicute Genomes.</title>
        <authorList>
            <person name="Poppleton D.I."/>
            <person name="Gribaldo S."/>
        </authorList>
    </citation>
    <scope>NUCLEOTIDE SEQUENCE [LARGE SCALE GENOMIC DNA]</scope>
    <source>
        <strain evidence="2 3">RAOx-1</strain>
    </source>
</reference>
<dbReference type="InterPro" id="IPR053205">
    <property type="entry name" value="GHMP_kinase_L-arabinokinase"/>
</dbReference>
<gene>
    <name evidence="2" type="ORF">BEP19_09395</name>
</gene>
<dbReference type="Gene3D" id="3.40.50.2000">
    <property type="entry name" value="Glycogen Phosphorylase B"/>
    <property type="match status" value="1"/>
</dbReference>